<reference evidence="13" key="1">
    <citation type="submission" date="2017-09" db="EMBL/GenBank/DDBJ databases">
        <title>Genome sequence of Nannocystis excedens DSM 71.</title>
        <authorList>
            <person name="Blom J."/>
        </authorList>
    </citation>
    <scope>NUCLEOTIDE SEQUENCE [LARGE SCALE GENOMIC DNA]</scope>
    <source>
        <strain evidence="13">type strain: E19</strain>
    </source>
</reference>
<evidence type="ECO:0000256" key="6">
    <source>
        <dbReference type="ARBA" id="ARBA00022741"/>
    </source>
</evidence>
<name>A0A2C9D8U0_9HYPH</name>
<dbReference type="FunFam" id="3.40.50.300:FF:000134">
    <property type="entry name" value="Iron-enterobactin ABC transporter ATP-binding protein"/>
    <property type="match status" value="1"/>
</dbReference>
<dbReference type="Proteomes" id="UP000223606">
    <property type="component" value="Chromosome 1"/>
</dbReference>
<dbReference type="EC" id="3.6.3.34" evidence="12"/>
<evidence type="ECO:0000256" key="5">
    <source>
        <dbReference type="ARBA" id="ARBA00022496"/>
    </source>
</evidence>
<keyword evidence="9" id="KW-0406">Ion transport</keyword>
<evidence type="ECO:0000256" key="9">
    <source>
        <dbReference type="ARBA" id="ARBA00023065"/>
    </source>
</evidence>
<keyword evidence="6" id="KW-0547">Nucleotide-binding</keyword>
<comment type="subcellular location">
    <subcellularLocation>
        <location evidence="1">Cell membrane</location>
        <topology evidence="1">Peripheral membrane protein</topology>
    </subcellularLocation>
</comment>
<dbReference type="SUPFAM" id="SSF52540">
    <property type="entry name" value="P-loop containing nucleoside triphosphate hydrolases"/>
    <property type="match status" value="1"/>
</dbReference>
<dbReference type="CDD" id="cd03214">
    <property type="entry name" value="ABC_Iron-Siderophores_B12_Hemin"/>
    <property type="match status" value="1"/>
</dbReference>
<keyword evidence="12" id="KW-0378">Hydrolase</keyword>
<dbReference type="OrthoDB" id="9810077at2"/>
<evidence type="ECO:0000256" key="1">
    <source>
        <dbReference type="ARBA" id="ARBA00004202"/>
    </source>
</evidence>
<keyword evidence="3" id="KW-0813">Transport</keyword>
<keyword evidence="5" id="KW-0410">Iron transport</keyword>
<evidence type="ECO:0000313" key="13">
    <source>
        <dbReference type="Proteomes" id="UP000223606"/>
    </source>
</evidence>
<keyword evidence="4" id="KW-1003">Cell membrane</keyword>
<dbReference type="InterPro" id="IPR027417">
    <property type="entry name" value="P-loop_NTPase"/>
</dbReference>
<dbReference type="Gene3D" id="3.40.50.300">
    <property type="entry name" value="P-loop containing nucleotide triphosphate hydrolases"/>
    <property type="match status" value="1"/>
</dbReference>
<evidence type="ECO:0000256" key="10">
    <source>
        <dbReference type="ARBA" id="ARBA00023136"/>
    </source>
</evidence>
<protein>
    <submittedName>
        <fullName evidence="12">Iron(3+)-hydroxamate import ATP-binding protein FhuC</fullName>
        <ecNumber evidence="12">3.6.3.34</ecNumber>
    </submittedName>
</protein>
<evidence type="ECO:0000256" key="8">
    <source>
        <dbReference type="ARBA" id="ARBA00023004"/>
    </source>
</evidence>
<dbReference type="GO" id="GO:0006826">
    <property type="term" value="P:iron ion transport"/>
    <property type="evidence" value="ECO:0007669"/>
    <property type="project" value="UniProtKB-KW"/>
</dbReference>
<proteinExistence type="inferred from homology"/>
<keyword evidence="8" id="KW-0408">Iron</keyword>
<dbReference type="PANTHER" id="PTHR42771">
    <property type="entry name" value="IRON(3+)-HYDROXAMATE IMPORT ATP-BINDING PROTEIN FHUC"/>
    <property type="match status" value="1"/>
</dbReference>
<gene>
    <name evidence="12" type="primary">fhuC</name>
    <name evidence="12" type="ORF">HDIA_3135</name>
</gene>
<evidence type="ECO:0000256" key="3">
    <source>
        <dbReference type="ARBA" id="ARBA00022448"/>
    </source>
</evidence>
<keyword evidence="13" id="KW-1185">Reference proteome</keyword>
<evidence type="ECO:0000256" key="4">
    <source>
        <dbReference type="ARBA" id="ARBA00022475"/>
    </source>
</evidence>
<dbReference type="EMBL" id="LT960614">
    <property type="protein sequence ID" value="SON56676.1"/>
    <property type="molecule type" value="Genomic_DNA"/>
</dbReference>
<keyword evidence="10" id="KW-0472">Membrane</keyword>
<organism evidence="12 13">
    <name type="scientific">Hartmannibacter diazotrophicus</name>
    <dbReference type="NCBI Taxonomy" id="1482074"/>
    <lineage>
        <taxon>Bacteria</taxon>
        <taxon>Pseudomonadati</taxon>
        <taxon>Pseudomonadota</taxon>
        <taxon>Alphaproteobacteria</taxon>
        <taxon>Hyphomicrobiales</taxon>
        <taxon>Pleomorphomonadaceae</taxon>
        <taxon>Hartmannibacter</taxon>
    </lineage>
</organism>
<evidence type="ECO:0000259" key="11">
    <source>
        <dbReference type="PROSITE" id="PS50893"/>
    </source>
</evidence>
<evidence type="ECO:0000256" key="7">
    <source>
        <dbReference type="ARBA" id="ARBA00022840"/>
    </source>
</evidence>
<dbReference type="GO" id="GO:0005886">
    <property type="term" value="C:plasma membrane"/>
    <property type="evidence" value="ECO:0007669"/>
    <property type="project" value="UniProtKB-SubCell"/>
</dbReference>
<dbReference type="RefSeq" id="WP_099557026.1">
    <property type="nucleotide sequence ID" value="NZ_LT960614.1"/>
</dbReference>
<dbReference type="KEGG" id="hdi:HDIA_3135"/>
<dbReference type="PROSITE" id="PS50893">
    <property type="entry name" value="ABC_TRANSPORTER_2"/>
    <property type="match status" value="1"/>
</dbReference>
<dbReference type="Pfam" id="PF00005">
    <property type="entry name" value="ABC_tran"/>
    <property type="match status" value="1"/>
</dbReference>
<evidence type="ECO:0000256" key="2">
    <source>
        <dbReference type="ARBA" id="ARBA00005417"/>
    </source>
</evidence>
<dbReference type="InterPro" id="IPR003439">
    <property type="entry name" value="ABC_transporter-like_ATP-bd"/>
</dbReference>
<dbReference type="PANTHER" id="PTHR42771:SF2">
    <property type="entry name" value="IRON(3+)-HYDROXAMATE IMPORT ATP-BINDING PROTEIN FHUC"/>
    <property type="match status" value="1"/>
</dbReference>
<accession>A0A2C9D8U0</accession>
<keyword evidence="7 12" id="KW-0067">ATP-binding</keyword>
<comment type="similarity">
    <text evidence="2">Belongs to the ABC transporter superfamily.</text>
</comment>
<evidence type="ECO:0000313" key="12">
    <source>
        <dbReference type="EMBL" id="SON56676.1"/>
    </source>
</evidence>
<dbReference type="GO" id="GO:0005524">
    <property type="term" value="F:ATP binding"/>
    <property type="evidence" value="ECO:0007669"/>
    <property type="project" value="UniProtKB-KW"/>
</dbReference>
<feature type="domain" description="ABC transporter" evidence="11">
    <location>
        <begin position="6"/>
        <end position="242"/>
    </location>
</feature>
<dbReference type="AlphaFoldDB" id="A0A2C9D8U0"/>
<dbReference type="InterPro" id="IPR003593">
    <property type="entry name" value="AAA+_ATPase"/>
</dbReference>
<dbReference type="SMART" id="SM00382">
    <property type="entry name" value="AAA"/>
    <property type="match status" value="1"/>
</dbReference>
<dbReference type="InterPro" id="IPR051535">
    <property type="entry name" value="Siderophore_ABC-ATPase"/>
</dbReference>
<sequence length="259" mass="27750">MTEPAFSLTGAGVRIKDTWLLHPTDLTIAKGRVTGLLGHNGSGKSTMMSLLARAGRPSVGSVHLDGEDCGGFGARAYARRVAFLPQDPAVSDSLTVREMVEFGRYPWHGALGRFTKTDRQSVDRALDLSGLLPFADRLVATLSGGERQRSFVAMMVAQDASCLLLDEPISALDIASQIAVMSLLRSLSETQERTVVVVLHDINIAARFCDELIALSAGRLVAQAQARELMTADNLKRIYGLPMGVMVPPEGGAPISYAL</sequence>
<dbReference type="GO" id="GO:0016887">
    <property type="term" value="F:ATP hydrolysis activity"/>
    <property type="evidence" value="ECO:0007669"/>
    <property type="project" value="InterPro"/>
</dbReference>